<evidence type="ECO:0000256" key="3">
    <source>
        <dbReference type="ARBA" id="ARBA00022827"/>
    </source>
</evidence>
<gene>
    <name evidence="6" type="ORF">HCU74_02925</name>
</gene>
<dbReference type="NCBIfam" id="NF005511">
    <property type="entry name" value="PRK07121.1-4"/>
    <property type="match status" value="1"/>
</dbReference>
<dbReference type="Pfam" id="PF00890">
    <property type="entry name" value="FAD_binding_2"/>
    <property type="match status" value="1"/>
</dbReference>
<dbReference type="PANTHER" id="PTHR43400:SF10">
    <property type="entry name" value="3-OXOSTEROID 1-DEHYDROGENASE"/>
    <property type="match status" value="1"/>
</dbReference>
<reference evidence="6 7" key="1">
    <citation type="submission" date="2020-04" db="EMBL/GenBank/DDBJ databases">
        <authorList>
            <person name="Yoon J."/>
        </authorList>
    </citation>
    <scope>NUCLEOTIDE SEQUENCE [LARGE SCALE GENOMIC DNA]</scope>
    <source>
        <strain evidence="6 7">KMU-166</strain>
    </source>
</reference>
<evidence type="ECO:0000259" key="5">
    <source>
        <dbReference type="Pfam" id="PF00890"/>
    </source>
</evidence>
<evidence type="ECO:0000256" key="1">
    <source>
        <dbReference type="ARBA" id="ARBA00001974"/>
    </source>
</evidence>
<keyword evidence="2" id="KW-0285">Flavoprotein</keyword>
<protein>
    <submittedName>
        <fullName evidence="6">FAD-binding protein</fullName>
    </submittedName>
</protein>
<evidence type="ECO:0000256" key="4">
    <source>
        <dbReference type="ARBA" id="ARBA00023002"/>
    </source>
</evidence>
<dbReference type="PANTHER" id="PTHR43400">
    <property type="entry name" value="FUMARATE REDUCTASE"/>
    <property type="match status" value="1"/>
</dbReference>
<proteinExistence type="predicted"/>
<sequence>MVVGLGAAGASAAIALRDAGKSVAVVERFEGGGATALSGGIVYAGATEHLANAGYTDTVEDMFAYLKSEVGDAVDDSLLMDFCKNSSDLIGWLENLGIQFGSHVDMEKRSYPRCNYDLYFSGNERANSSKRFARPAPRGHRVKGKGFTGRVLAETLIDNATRKGVDIYRHTRVESLVVDEQGAVIGVEVRSIPRGSKGWRRHMSLVRKINRYQRFIPALTFKTLRRLREIENQFGVVRRIRARDGVILATGSFSFNREMIEEYAPVYRDALPLGAAGCDGSGMQLGRSVGGALTLMGRVSAWRSISPPVSFVEGIVVNRSGRRFIAEDIYLGHLGRAIVEDQEDSAWVVVDSQGYKNALWEALPRPNQSWGTFGAPLLVNLLLGAKRASTLVKLANVCDIDADCLVNTVEQYNQYSEQGEEPFGKSEKYLKPLSKGPFYALDISTKSRYFPCPSIPMGGLKVLPSTGSVMRDDGSCIDGLYAAGRCAAGIPSGFYVSGTSLADCIYSGRRAARSIVNRGVSQLSVDKCT</sequence>
<dbReference type="Gene3D" id="3.90.700.10">
    <property type="entry name" value="Succinate dehydrogenase/fumarate reductase flavoprotein, catalytic domain"/>
    <property type="match status" value="1"/>
</dbReference>
<dbReference type="InterPro" id="IPR003953">
    <property type="entry name" value="FAD-dep_OxRdtase_2_FAD-bd"/>
</dbReference>
<dbReference type="EMBL" id="JAAWWK010000001">
    <property type="protein sequence ID" value="NKI16366.1"/>
    <property type="molecule type" value="Genomic_DNA"/>
</dbReference>
<evidence type="ECO:0000313" key="6">
    <source>
        <dbReference type="EMBL" id="NKI16366.1"/>
    </source>
</evidence>
<organism evidence="6 7">
    <name type="scientific">Spongiibacter thalassae</name>
    <dbReference type="NCBI Taxonomy" id="2721624"/>
    <lineage>
        <taxon>Bacteria</taxon>
        <taxon>Pseudomonadati</taxon>
        <taxon>Pseudomonadota</taxon>
        <taxon>Gammaproteobacteria</taxon>
        <taxon>Cellvibrionales</taxon>
        <taxon>Spongiibacteraceae</taxon>
        <taxon>Spongiibacter</taxon>
    </lineage>
</organism>
<dbReference type="Gene3D" id="3.50.50.60">
    <property type="entry name" value="FAD/NAD(P)-binding domain"/>
    <property type="match status" value="3"/>
</dbReference>
<dbReference type="InterPro" id="IPR036188">
    <property type="entry name" value="FAD/NAD-bd_sf"/>
</dbReference>
<comment type="cofactor">
    <cofactor evidence="1">
        <name>FAD</name>
        <dbReference type="ChEBI" id="CHEBI:57692"/>
    </cofactor>
</comment>
<comment type="caution">
    <text evidence="6">The sequence shown here is derived from an EMBL/GenBank/DDBJ whole genome shotgun (WGS) entry which is preliminary data.</text>
</comment>
<name>A0ABX1GBQ7_9GAMM</name>
<accession>A0ABX1GBQ7</accession>
<keyword evidence="4" id="KW-0560">Oxidoreductase</keyword>
<evidence type="ECO:0000256" key="2">
    <source>
        <dbReference type="ARBA" id="ARBA00022630"/>
    </source>
</evidence>
<dbReference type="SUPFAM" id="SSF56425">
    <property type="entry name" value="Succinate dehydrogenase/fumarate reductase flavoprotein, catalytic domain"/>
    <property type="match status" value="1"/>
</dbReference>
<dbReference type="InterPro" id="IPR050315">
    <property type="entry name" value="FAD-oxidoreductase_2"/>
</dbReference>
<evidence type="ECO:0000313" key="7">
    <source>
        <dbReference type="Proteomes" id="UP000765845"/>
    </source>
</evidence>
<dbReference type="InterPro" id="IPR027477">
    <property type="entry name" value="Succ_DH/fumarate_Rdtase_cat_sf"/>
</dbReference>
<dbReference type="Proteomes" id="UP000765845">
    <property type="component" value="Unassembled WGS sequence"/>
</dbReference>
<keyword evidence="7" id="KW-1185">Reference proteome</keyword>
<feature type="domain" description="FAD-dependent oxidoreductase 2 FAD-binding" evidence="5">
    <location>
        <begin position="2"/>
        <end position="496"/>
    </location>
</feature>
<keyword evidence="3" id="KW-0274">FAD</keyword>
<dbReference type="SUPFAM" id="SSF51905">
    <property type="entry name" value="FAD/NAD(P)-binding domain"/>
    <property type="match status" value="1"/>
</dbReference>